<feature type="chain" id="PRO_5019502531" description="Cytochrome P450" evidence="10">
    <location>
        <begin position="17"/>
        <end position="519"/>
    </location>
</feature>
<reference evidence="11 12" key="1">
    <citation type="journal article" date="2018" name="Evol. Lett.">
        <title>Horizontal gene cluster transfer increased hallucinogenic mushroom diversity.</title>
        <authorList>
            <person name="Reynolds H.T."/>
            <person name="Vijayakumar V."/>
            <person name="Gluck-Thaler E."/>
            <person name="Korotkin H.B."/>
            <person name="Matheny P.B."/>
            <person name="Slot J.C."/>
        </authorList>
    </citation>
    <scope>NUCLEOTIDE SEQUENCE [LARGE SCALE GENOMIC DNA]</scope>
    <source>
        <strain evidence="11 12">2631</strain>
    </source>
</reference>
<evidence type="ECO:0000256" key="2">
    <source>
        <dbReference type="ARBA" id="ARBA00005179"/>
    </source>
</evidence>
<dbReference type="Pfam" id="PF00067">
    <property type="entry name" value="p450"/>
    <property type="match status" value="1"/>
</dbReference>
<proteinExistence type="inferred from homology"/>
<evidence type="ECO:0000256" key="1">
    <source>
        <dbReference type="ARBA" id="ARBA00001971"/>
    </source>
</evidence>
<evidence type="ECO:0000256" key="4">
    <source>
        <dbReference type="ARBA" id="ARBA00022617"/>
    </source>
</evidence>
<dbReference type="InterPro" id="IPR036396">
    <property type="entry name" value="Cyt_P450_sf"/>
</dbReference>
<dbReference type="PANTHER" id="PTHR46300:SF7">
    <property type="entry name" value="P450, PUTATIVE (EUROFUNG)-RELATED"/>
    <property type="match status" value="1"/>
</dbReference>
<keyword evidence="12" id="KW-1185">Reference proteome</keyword>
<dbReference type="InterPro" id="IPR002401">
    <property type="entry name" value="Cyt_P450_E_grp-I"/>
</dbReference>
<dbReference type="InParanoid" id="A0A409WIG1"/>
<dbReference type="STRING" id="93625.A0A409WIG1"/>
<keyword evidence="5 9" id="KW-0479">Metal-binding</keyword>
<evidence type="ECO:0000256" key="7">
    <source>
        <dbReference type="ARBA" id="ARBA00023004"/>
    </source>
</evidence>
<dbReference type="AlphaFoldDB" id="A0A409WIG1"/>
<feature type="signal peptide" evidence="10">
    <location>
        <begin position="1"/>
        <end position="16"/>
    </location>
</feature>
<evidence type="ECO:0000313" key="11">
    <source>
        <dbReference type="EMBL" id="PPQ78261.1"/>
    </source>
</evidence>
<dbReference type="PRINTS" id="PR00385">
    <property type="entry name" value="P450"/>
</dbReference>
<evidence type="ECO:0000256" key="6">
    <source>
        <dbReference type="ARBA" id="ARBA00023002"/>
    </source>
</evidence>
<comment type="similarity">
    <text evidence="3">Belongs to the cytochrome P450 family.</text>
</comment>
<dbReference type="GO" id="GO:0005506">
    <property type="term" value="F:iron ion binding"/>
    <property type="evidence" value="ECO:0007669"/>
    <property type="project" value="InterPro"/>
</dbReference>
<keyword evidence="6" id="KW-0560">Oxidoreductase</keyword>
<dbReference type="InterPro" id="IPR050364">
    <property type="entry name" value="Cytochrome_P450_fung"/>
</dbReference>
<evidence type="ECO:0000256" key="10">
    <source>
        <dbReference type="SAM" id="SignalP"/>
    </source>
</evidence>
<sequence>MSGIIALLCAFPVIYVIKKLLLPGKQSGPYPPGPKGLPFIGNALDFPTENNAQEYAKWEKKYGSSILHASAFGTHVILLNKREAADELFERRAQKYSDRPHFPLANLIGLSYNMAFMGYGDKWRLCRKITQQIFRQGAMENFNWVITRKVHQALGGLLSSPDDFAYHNKMLAISIPMAAMYGYDVKSAEDPCIVAADKSLTLGLQLIAPGGSLINIIPILRFIPPWFPGASSRKAAEHVKKLTRDMQQIPLDFVKSQMARPSKRKSVSRTKRLYKMFRVAVPSFVSEFFEKKHTIGASEEEEAAVLSIAPTVYAAIGTFIYLMAVNPDIQKKAQAEIDSVVGTKRLPNFEDRPLMPYIEAIYREILRWRPPGQVGIPHCSAEDDFYDGYFIPKGATVIGNVWAMTHDESIYPEPNAFKPERFFNLDGTLNDDDRILAYGFGRRVCVGKHFASAIIWLTVVSILATFKIEKARDETGKEIGISDEYVDFGFLTHKTPFKCSILPRSTTSQHLVEQACASE</sequence>
<evidence type="ECO:0000256" key="3">
    <source>
        <dbReference type="ARBA" id="ARBA00010617"/>
    </source>
</evidence>
<keyword evidence="4 9" id="KW-0349">Heme</keyword>
<dbReference type="GO" id="GO:0004497">
    <property type="term" value="F:monooxygenase activity"/>
    <property type="evidence" value="ECO:0007669"/>
    <property type="project" value="UniProtKB-KW"/>
</dbReference>
<dbReference type="InterPro" id="IPR001128">
    <property type="entry name" value="Cyt_P450"/>
</dbReference>
<dbReference type="GO" id="GO:0020037">
    <property type="term" value="F:heme binding"/>
    <property type="evidence" value="ECO:0007669"/>
    <property type="project" value="InterPro"/>
</dbReference>
<dbReference type="GO" id="GO:0016705">
    <property type="term" value="F:oxidoreductase activity, acting on paired donors, with incorporation or reduction of molecular oxygen"/>
    <property type="evidence" value="ECO:0007669"/>
    <property type="project" value="InterPro"/>
</dbReference>
<name>A0A409WIG1_PSICY</name>
<feature type="binding site" description="axial binding residue" evidence="9">
    <location>
        <position position="445"/>
    </location>
    <ligand>
        <name>heme</name>
        <dbReference type="ChEBI" id="CHEBI:30413"/>
    </ligand>
    <ligandPart>
        <name>Fe</name>
        <dbReference type="ChEBI" id="CHEBI:18248"/>
    </ligandPart>
</feature>
<keyword evidence="7 9" id="KW-0408">Iron</keyword>
<evidence type="ECO:0000256" key="5">
    <source>
        <dbReference type="ARBA" id="ARBA00022723"/>
    </source>
</evidence>
<evidence type="ECO:0000256" key="8">
    <source>
        <dbReference type="ARBA" id="ARBA00023033"/>
    </source>
</evidence>
<accession>A0A409WIG1</accession>
<dbReference type="CDD" id="cd11065">
    <property type="entry name" value="CYP64-like"/>
    <property type="match status" value="1"/>
</dbReference>
<dbReference type="SUPFAM" id="SSF48264">
    <property type="entry name" value="Cytochrome P450"/>
    <property type="match status" value="1"/>
</dbReference>
<dbReference type="Proteomes" id="UP000283269">
    <property type="component" value="Unassembled WGS sequence"/>
</dbReference>
<dbReference type="Gene3D" id="1.10.630.10">
    <property type="entry name" value="Cytochrome P450"/>
    <property type="match status" value="1"/>
</dbReference>
<protein>
    <recommendedName>
        <fullName evidence="13">Cytochrome P450</fullName>
    </recommendedName>
</protein>
<dbReference type="PRINTS" id="PR00463">
    <property type="entry name" value="EP450I"/>
</dbReference>
<organism evidence="11 12">
    <name type="scientific">Psilocybe cyanescens</name>
    <dbReference type="NCBI Taxonomy" id="93625"/>
    <lineage>
        <taxon>Eukaryota</taxon>
        <taxon>Fungi</taxon>
        <taxon>Dikarya</taxon>
        <taxon>Basidiomycota</taxon>
        <taxon>Agaricomycotina</taxon>
        <taxon>Agaricomycetes</taxon>
        <taxon>Agaricomycetidae</taxon>
        <taxon>Agaricales</taxon>
        <taxon>Agaricineae</taxon>
        <taxon>Strophariaceae</taxon>
        <taxon>Psilocybe</taxon>
    </lineage>
</organism>
<evidence type="ECO:0008006" key="13">
    <source>
        <dbReference type="Google" id="ProtNLM"/>
    </source>
</evidence>
<comment type="cofactor">
    <cofactor evidence="1 9">
        <name>heme</name>
        <dbReference type="ChEBI" id="CHEBI:30413"/>
    </cofactor>
</comment>
<dbReference type="EMBL" id="NHYD01003423">
    <property type="protein sequence ID" value="PPQ78261.1"/>
    <property type="molecule type" value="Genomic_DNA"/>
</dbReference>
<evidence type="ECO:0000313" key="12">
    <source>
        <dbReference type="Proteomes" id="UP000283269"/>
    </source>
</evidence>
<keyword evidence="8" id="KW-0503">Monooxygenase</keyword>
<comment type="caution">
    <text evidence="11">The sequence shown here is derived from an EMBL/GenBank/DDBJ whole genome shotgun (WGS) entry which is preliminary data.</text>
</comment>
<evidence type="ECO:0000256" key="9">
    <source>
        <dbReference type="PIRSR" id="PIRSR602401-1"/>
    </source>
</evidence>
<dbReference type="PANTHER" id="PTHR46300">
    <property type="entry name" value="P450, PUTATIVE (EUROFUNG)-RELATED-RELATED"/>
    <property type="match status" value="1"/>
</dbReference>
<keyword evidence="10" id="KW-0732">Signal</keyword>
<gene>
    <name evidence="11" type="ORF">CVT25_011720</name>
</gene>
<dbReference type="OrthoDB" id="2789670at2759"/>
<comment type="pathway">
    <text evidence="2">Secondary metabolite biosynthesis.</text>
</comment>